<name>A0ABW6GRC6_9ACTN</name>
<dbReference type="Proteomes" id="UP001599542">
    <property type="component" value="Unassembled WGS sequence"/>
</dbReference>
<keyword evidence="3" id="KW-1185">Reference proteome</keyword>
<dbReference type="SUPFAM" id="SSF57997">
    <property type="entry name" value="Tropomyosin"/>
    <property type="match status" value="1"/>
</dbReference>
<accession>A0ABW6GRC6</accession>
<dbReference type="RefSeq" id="WP_380329389.1">
    <property type="nucleotide sequence ID" value="NZ_JBHYPW010000056.1"/>
</dbReference>
<organism evidence="2 3">
    <name type="scientific">Kitasatospora phosalacinea</name>
    <dbReference type="NCBI Taxonomy" id="2065"/>
    <lineage>
        <taxon>Bacteria</taxon>
        <taxon>Bacillati</taxon>
        <taxon>Actinomycetota</taxon>
        <taxon>Actinomycetes</taxon>
        <taxon>Kitasatosporales</taxon>
        <taxon>Streptomycetaceae</taxon>
        <taxon>Kitasatospora</taxon>
    </lineage>
</organism>
<proteinExistence type="predicted"/>
<protein>
    <submittedName>
        <fullName evidence="2">Uncharacterized protein</fullName>
    </submittedName>
</protein>
<keyword evidence="1" id="KW-0175">Coiled coil</keyword>
<evidence type="ECO:0000256" key="1">
    <source>
        <dbReference type="SAM" id="Coils"/>
    </source>
</evidence>
<evidence type="ECO:0000313" key="3">
    <source>
        <dbReference type="Proteomes" id="UP001599542"/>
    </source>
</evidence>
<feature type="coiled-coil region" evidence="1">
    <location>
        <begin position="163"/>
        <end position="204"/>
    </location>
</feature>
<dbReference type="EMBL" id="JBHYPX010000058">
    <property type="protein sequence ID" value="MFE1355304.1"/>
    <property type="molecule type" value="Genomic_DNA"/>
</dbReference>
<gene>
    <name evidence="2" type="ORF">ACFW6T_25260</name>
</gene>
<comment type="caution">
    <text evidence="2">The sequence shown here is derived from an EMBL/GenBank/DDBJ whole genome shotgun (WGS) entry which is preliminary data.</text>
</comment>
<sequence>MTAERQAADPRKPAWDAVFAYIRTLPREGDRPDVVERNAMIWRGVNAALVALGYPDADTQEAAPERQAACSNCEDIDPASCVYCRHQAPEQQAAPVQPDLRQRIAQALSAAGAFCGECGFEPGETGCPDCVRVRQMYTSAVLAVVEPELAKRQERGDIWKAKAAELEQDRDRLDTALAALREQLAEAQTENARLTTALEVVTRQHAEAVTARNKARTSAKISDDIQRAEKRLFDTAIRDLGGNPVEVQNLYAQLSLRATQWKDAQQQAEQLRQQLNALGPRTWRARWESTVVEARRQARRADELEQQAKNSARNTMRLGEDIVRLRKKLAARPACACYPHPADHEDDCPAVTRPTT</sequence>
<reference evidence="2 3" key="1">
    <citation type="submission" date="2024-09" db="EMBL/GenBank/DDBJ databases">
        <title>The Natural Products Discovery Center: Release of the First 8490 Sequenced Strains for Exploring Actinobacteria Biosynthetic Diversity.</title>
        <authorList>
            <person name="Kalkreuter E."/>
            <person name="Kautsar S.A."/>
            <person name="Yang D."/>
            <person name="Bader C.D."/>
            <person name="Teijaro C.N."/>
            <person name="Fluegel L."/>
            <person name="Davis C.M."/>
            <person name="Simpson J.R."/>
            <person name="Lauterbach L."/>
            <person name="Steele A.D."/>
            <person name="Gui C."/>
            <person name="Meng S."/>
            <person name="Li G."/>
            <person name="Viehrig K."/>
            <person name="Ye F."/>
            <person name="Su P."/>
            <person name="Kiefer A.F."/>
            <person name="Nichols A."/>
            <person name="Cepeda A.J."/>
            <person name="Yan W."/>
            <person name="Fan B."/>
            <person name="Jiang Y."/>
            <person name="Adhikari A."/>
            <person name="Zheng C.-J."/>
            <person name="Schuster L."/>
            <person name="Cowan T.M."/>
            <person name="Smanski M.J."/>
            <person name="Chevrette M.G."/>
            <person name="De Carvalho L.P.S."/>
            <person name="Shen B."/>
        </authorList>
    </citation>
    <scope>NUCLEOTIDE SEQUENCE [LARGE SCALE GENOMIC DNA]</scope>
    <source>
        <strain evidence="2 3">NPDC058753</strain>
    </source>
</reference>
<evidence type="ECO:0000313" key="2">
    <source>
        <dbReference type="EMBL" id="MFE1355304.1"/>
    </source>
</evidence>